<evidence type="ECO:0000313" key="1">
    <source>
        <dbReference type="EMBL" id="NEV70101.1"/>
    </source>
</evidence>
<comment type="caution">
    <text evidence="1">The sequence shown here is derived from an EMBL/GenBank/DDBJ whole genome shotgun (WGS) entry which is preliminary data.</text>
</comment>
<name>A0A0C1UUK2_9CYAN</name>
<gene>
    <name evidence="1" type="ORF">QQ91_023700</name>
</gene>
<organism evidence="1">
    <name type="scientific">Lyngbya confervoides BDU141951</name>
    <dbReference type="NCBI Taxonomy" id="1574623"/>
    <lineage>
        <taxon>Bacteria</taxon>
        <taxon>Bacillati</taxon>
        <taxon>Cyanobacteriota</taxon>
        <taxon>Cyanophyceae</taxon>
        <taxon>Oscillatoriophycideae</taxon>
        <taxon>Oscillatoriales</taxon>
        <taxon>Microcoleaceae</taxon>
        <taxon>Lyngbya</taxon>
    </lineage>
</organism>
<sequence>MVYTTAELLDFLDQELRAAWRGERMVLSSEERLNPVVAKAIGTEKLSKVFAVQDFRDQIHHYQREHNVSGLVWHTCRFQGRSHQFPELHPQLIATAADKQTLQSAKTGVIEFWRNSIANLRLWRSGTPPLPLELNTIERWIAEAEWAEIDATRAELYLRLCWGDPKVCHYDWARPDSGCERIIAAIAEPSSIKV</sequence>
<proteinExistence type="predicted"/>
<protein>
    <submittedName>
        <fullName evidence="1">Uncharacterized protein</fullName>
    </submittedName>
</protein>
<reference evidence="1" key="1">
    <citation type="submission" date="2014-11" db="EMBL/GenBank/DDBJ databases">
        <authorList>
            <person name="Malar M.C."/>
            <person name="Sen D."/>
            <person name="Tripathy S."/>
        </authorList>
    </citation>
    <scope>NUCLEOTIDE SEQUENCE</scope>
    <source>
        <strain evidence="1">BDU141951</strain>
    </source>
</reference>
<reference evidence="1" key="2">
    <citation type="journal article" date="2015" name="Genome Announc.">
        <title>Draft Genome Sequence of Filamentous Marine Cyanobacterium Lyngbya confervoides Strain BDU141951.</title>
        <authorList>
            <person name="Chandrababunaidu M.M."/>
            <person name="Sen D."/>
            <person name="Tripathy S."/>
        </authorList>
    </citation>
    <scope>NUCLEOTIDE SEQUENCE</scope>
    <source>
        <strain evidence="1">BDU141951</strain>
    </source>
</reference>
<dbReference type="EMBL" id="JTHE02000003">
    <property type="protein sequence ID" value="NEV70101.1"/>
    <property type="molecule type" value="Genomic_DNA"/>
</dbReference>
<accession>A0A0C1UUK2</accession>
<dbReference type="AlphaFoldDB" id="A0A0C1UUK2"/>
<reference evidence="1" key="3">
    <citation type="submission" date="2020-02" db="EMBL/GenBank/DDBJ databases">
        <authorList>
            <person name="Sarangi A.N."/>
            <person name="Ghosh S."/>
            <person name="Mukherjee M."/>
            <person name="Tripathy S."/>
        </authorList>
    </citation>
    <scope>NUCLEOTIDE SEQUENCE</scope>
    <source>
        <strain evidence="1">BDU141951</strain>
    </source>
</reference>